<reference evidence="13" key="1">
    <citation type="submission" date="2023-08" db="EMBL/GenBank/DDBJ databases">
        <authorList>
            <person name="Chen Y."/>
            <person name="Shah S."/>
            <person name="Dougan E. K."/>
            <person name="Thang M."/>
            <person name="Chan C."/>
        </authorList>
    </citation>
    <scope>NUCLEOTIDE SEQUENCE</scope>
</reference>
<keyword evidence="4" id="KW-0548">Nucleotidyltransferase</keyword>
<dbReference type="InterPro" id="IPR036420">
    <property type="entry name" value="BRCT_dom_sf"/>
</dbReference>
<evidence type="ECO:0000256" key="3">
    <source>
        <dbReference type="ARBA" id="ARBA00022679"/>
    </source>
</evidence>
<keyword evidence="14" id="KW-1185">Reference proteome</keyword>
<dbReference type="SUPFAM" id="SSF81585">
    <property type="entry name" value="PsbU/PolX domain-like"/>
    <property type="match status" value="1"/>
</dbReference>
<dbReference type="Pfam" id="PF14792">
    <property type="entry name" value="DNA_pol_B_palm"/>
    <property type="match status" value="1"/>
</dbReference>
<evidence type="ECO:0000256" key="6">
    <source>
        <dbReference type="ARBA" id="ARBA00022763"/>
    </source>
</evidence>
<evidence type="ECO:0000256" key="2">
    <source>
        <dbReference type="ARBA" id="ARBA00022634"/>
    </source>
</evidence>
<dbReference type="PRINTS" id="PR00869">
    <property type="entry name" value="DNAPOLX"/>
</dbReference>
<dbReference type="Pfam" id="PF10391">
    <property type="entry name" value="DNA_pol_lambd_f"/>
    <property type="match status" value="1"/>
</dbReference>
<evidence type="ECO:0000313" key="14">
    <source>
        <dbReference type="Proteomes" id="UP001178507"/>
    </source>
</evidence>
<dbReference type="AlphaFoldDB" id="A0AA36NIF9"/>
<dbReference type="GO" id="GO:0006303">
    <property type="term" value="P:double-strand break repair via nonhomologous end joining"/>
    <property type="evidence" value="ECO:0007669"/>
    <property type="project" value="TreeGrafter"/>
</dbReference>
<keyword evidence="3" id="KW-0808">Transferase</keyword>
<proteinExistence type="predicted"/>
<dbReference type="SMART" id="SM00483">
    <property type="entry name" value="POLXc"/>
    <property type="match status" value="1"/>
</dbReference>
<dbReference type="Gene3D" id="3.30.460.10">
    <property type="entry name" value="Beta Polymerase, domain 2"/>
    <property type="match status" value="1"/>
</dbReference>
<evidence type="ECO:0000256" key="7">
    <source>
        <dbReference type="ARBA" id="ARBA00022932"/>
    </source>
</evidence>
<dbReference type="InterPro" id="IPR029398">
    <property type="entry name" value="PolB_thumb"/>
</dbReference>
<dbReference type="InterPro" id="IPR027421">
    <property type="entry name" value="DNA_pol_lamdba_lyase_dom_sf"/>
</dbReference>
<dbReference type="InterPro" id="IPR037160">
    <property type="entry name" value="DNA_Pol_thumb_sf"/>
</dbReference>
<dbReference type="Pfam" id="PF14716">
    <property type="entry name" value="HHH_8"/>
    <property type="match status" value="1"/>
</dbReference>
<evidence type="ECO:0000256" key="9">
    <source>
        <dbReference type="ARBA" id="ARBA00049244"/>
    </source>
</evidence>
<dbReference type="PANTHER" id="PTHR11276:SF28">
    <property type="entry name" value="DNA POLYMERASE LAMBDA"/>
    <property type="match status" value="1"/>
</dbReference>
<dbReference type="Gene3D" id="1.10.150.20">
    <property type="entry name" value="5' to 3' exonuclease, C-terminal subdomain"/>
    <property type="match status" value="1"/>
</dbReference>
<dbReference type="PANTHER" id="PTHR11276">
    <property type="entry name" value="DNA POLYMERASE TYPE-X FAMILY MEMBER"/>
    <property type="match status" value="1"/>
</dbReference>
<feature type="compositionally biased region" description="Low complexity" evidence="11">
    <location>
        <begin position="103"/>
        <end position="115"/>
    </location>
</feature>
<dbReference type="InterPro" id="IPR022312">
    <property type="entry name" value="DNA_pol_X"/>
</dbReference>
<feature type="region of interest" description="Disordered" evidence="11">
    <location>
        <begin position="102"/>
        <end position="205"/>
    </location>
</feature>
<dbReference type="CDD" id="cd00141">
    <property type="entry name" value="NT_POLXc"/>
    <property type="match status" value="1"/>
</dbReference>
<keyword evidence="7" id="KW-0239">DNA-directed DNA polymerase</keyword>
<evidence type="ECO:0000256" key="11">
    <source>
        <dbReference type="SAM" id="MobiDB-lite"/>
    </source>
</evidence>
<dbReference type="PRINTS" id="PR00870">
    <property type="entry name" value="DNAPOLXBETA"/>
</dbReference>
<evidence type="ECO:0000256" key="1">
    <source>
        <dbReference type="ARBA" id="ARBA00012417"/>
    </source>
</evidence>
<feature type="active site" description="Nucleophile; Schiff-base intermediate with DNA; for 5'-dRP lyase activity" evidence="10">
    <location>
        <position position="294"/>
    </location>
</feature>
<feature type="domain" description="DNA-directed DNA polymerase X" evidence="12">
    <location>
        <begin position="230"/>
        <end position="579"/>
    </location>
</feature>
<evidence type="ECO:0000259" key="12">
    <source>
        <dbReference type="SMART" id="SM00483"/>
    </source>
</evidence>
<dbReference type="Gene3D" id="3.40.50.10190">
    <property type="entry name" value="BRCT domain"/>
    <property type="match status" value="1"/>
</dbReference>
<comment type="caution">
    <text evidence="13">The sequence shown here is derived from an EMBL/GenBank/DDBJ whole genome shotgun (WGS) entry which is preliminary data.</text>
</comment>
<dbReference type="InterPro" id="IPR028207">
    <property type="entry name" value="DNA_pol_B_palm_palm"/>
</dbReference>
<protein>
    <recommendedName>
        <fullName evidence="1">DNA-directed DNA polymerase</fullName>
        <ecNumber evidence="1">2.7.7.7</ecNumber>
    </recommendedName>
</protein>
<dbReference type="GO" id="GO:0003677">
    <property type="term" value="F:DNA binding"/>
    <property type="evidence" value="ECO:0007669"/>
    <property type="project" value="InterPro"/>
</dbReference>
<keyword evidence="5" id="KW-0235">DNA replication</keyword>
<evidence type="ECO:0000256" key="8">
    <source>
        <dbReference type="ARBA" id="ARBA00023204"/>
    </source>
</evidence>
<keyword evidence="6" id="KW-0227">DNA damage</keyword>
<dbReference type="InterPro" id="IPR010996">
    <property type="entry name" value="HHH_MUS81"/>
</dbReference>
<dbReference type="Proteomes" id="UP001178507">
    <property type="component" value="Unassembled WGS sequence"/>
</dbReference>
<sequence length="1116" mass="124735">MASEQWAKDLKVFLVPLASASSSRRGLWRDRLLAAGAADVFEAPSPKLAGLSHAVLAPELTRERLDSWLKREAIQLNPEAWVTTDWLIACLARQRLAPEAQFSWPPATSAPSSPAKRQGRDEGANTSPRKASAAHVAATSPTSLSQSPAKRPHTAIEFGDASPKTFSPSPTFRKLAWGADAASAKPHQDSGSEVEEVPKMSAFNGQLTPLRERLLRSKQKFACQRSEPARGNNHELADLFSRMQKHYESLGDGWRERSYRMTASLLRGLAFEISGPGDLQRPELRRLGKKTREKLLEFLQTGKIGRVEGLHEDEATIALNELQGIWGVGLTTARRWHGMGCRSVADVRQRVKDGQLQLNQDQVIGLDLYEHFAERIPREEVQQLFEAVREACQGRFGPRLRLEACGSYRRGKASCGDVDLLISARSPEEEFGLGSCKEVLGHLIADLTKQGFLTHDLKGSKWHEGDVSTSSACYFGVCKLPEKETYRRIDLKVHPVLEFPFALLSFTGSGPFNRSMRLFARRAGFSLSDHGICQANHARGNGRGQRLWTGPPIDQHRFITEKDIFDFLGLAYREPWQREVDAQWLLETGTDLSAAASMPETAMPETAMPETAMSEVGTQPEVVDVDSDSEEKGCEEISPAMLIRLAQLVVAKCRSLHADPVSDPSGSAYLPQIRQMSDGQILAHWRIWRCPLPEYQAAAAQICVSRRFMCDTLLLRAVRQLHLAGTEELKQLSAWPGIVSVAALGLIDFAYGLGDVSRAHAQCDVMSQANIFQNLMKVHGALEEWKKPLFVLSLLLLRQLVDPSTATAKLAEVTDRGLNCPQTQVTSFSLLLLLCAQRILPDQQQEQGSRQTLLTCFEHFMDSHKEQAMASAFIEPNRLYWAKTAGRPGCPEWLQNNVDAHAVNWYTALLNSTLAIQVPHLPVYWDSFAPPVVDFWEGLTEEAWGHFRANFGRRWQGIPQLKADSPSPIRRKDLRGGYLPHQPPRGLDRPTQQLGAVMNAEIAPAGRFANEAVNPSGSPEVRRCLARYVERFGFFFSKAFFVRRCFEALNGECKPEFAGARAAMQDLFAQYRRDPQARVPELVESLEEYCYKDDMFVELDVEATSHFLQWLQLIEP</sequence>
<gene>
    <name evidence="13" type="ORF">EVOR1521_LOCUS29650</name>
</gene>
<dbReference type="Pfam" id="PF14791">
    <property type="entry name" value="DNA_pol_B_thumb"/>
    <property type="match status" value="1"/>
</dbReference>
<dbReference type="Gene3D" id="3.30.210.10">
    <property type="entry name" value="DNA polymerase, thumb domain"/>
    <property type="match status" value="1"/>
</dbReference>
<evidence type="ECO:0000256" key="10">
    <source>
        <dbReference type="PIRSR" id="PIRSR622312-50"/>
    </source>
</evidence>
<dbReference type="Gene3D" id="1.10.150.110">
    <property type="entry name" value="DNA polymerase beta, N-terminal domain-like"/>
    <property type="match status" value="1"/>
</dbReference>
<evidence type="ECO:0000256" key="5">
    <source>
        <dbReference type="ARBA" id="ARBA00022705"/>
    </source>
</evidence>
<evidence type="ECO:0000313" key="13">
    <source>
        <dbReference type="EMBL" id="CAJ1408139.1"/>
    </source>
</evidence>
<dbReference type="SUPFAM" id="SSF81301">
    <property type="entry name" value="Nucleotidyltransferase"/>
    <property type="match status" value="1"/>
</dbReference>
<evidence type="ECO:0000256" key="4">
    <source>
        <dbReference type="ARBA" id="ARBA00022695"/>
    </source>
</evidence>
<dbReference type="InterPro" id="IPR043519">
    <property type="entry name" value="NT_sf"/>
</dbReference>
<dbReference type="GO" id="GO:0003887">
    <property type="term" value="F:DNA-directed DNA polymerase activity"/>
    <property type="evidence" value="ECO:0007669"/>
    <property type="project" value="UniProtKB-KW"/>
</dbReference>
<dbReference type="InterPro" id="IPR018944">
    <property type="entry name" value="DNA_pol_lambd_fingers_domain"/>
</dbReference>
<keyword evidence="8" id="KW-0234">DNA repair</keyword>
<dbReference type="SUPFAM" id="SSF47802">
    <property type="entry name" value="DNA polymerase beta, N-terminal domain-like"/>
    <property type="match status" value="1"/>
</dbReference>
<organism evidence="13 14">
    <name type="scientific">Effrenium voratum</name>
    <dbReference type="NCBI Taxonomy" id="2562239"/>
    <lineage>
        <taxon>Eukaryota</taxon>
        <taxon>Sar</taxon>
        <taxon>Alveolata</taxon>
        <taxon>Dinophyceae</taxon>
        <taxon>Suessiales</taxon>
        <taxon>Symbiodiniaceae</taxon>
        <taxon>Effrenium</taxon>
    </lineage>
</organism>
<dbReference type="InterPro" id="IPR002054">
    <property type="entry name" value="DNA-dir_DNA_pol_X"/>
</dbReference>
<dbReference type="EC" id="2.7.7.7" evidence="1"/>
<feature type="compositionally biased region" description="Polar residues" evidence="11">
    <location>
        <begin position="139"/>
        <end position="148"/>
    </location>
</feature>
<keyword evidence="2" id="KW-0237">DNA synthesis</keyword>
<dbReference type="InterPro" id="IPR002008">
    <property type="entry name" value="DNA_pol_X_beta-like"/>
</dbReference>
<dbReference type="EMBL" id="CAUJNA010003705">
    <property type="protein sequence ID" value="CAJ1408139.1"/>
    <property type="molecule type" value="Genomic_DNA"/>
</dbReference>
<name>A0AA36NIF9_9DINO</name>
<dbReference type="GO" id="GO:0005634">
    <property type="term" value="C:nucleus"/>
    <property type="evidence" value="ECO:0007669"/>
    <property type="project" value="TreeGrafter"/>
</dbReference>
<comment type="catalytic activity">
    <reaction evidence="9">
        <text>DNA(n) + a 2'-deoxyribonucleoside 5'-triphosphate = DNA(n+1) + diphosphate</text>
        <dbReference type="Rhea" id="RHEA:22508"/>
        <dbReference type="Rhea" id="RHEA-COMP:17339"/>
        <dbReference type="Rhea" id="RHEA-COMP:17340"/>
        <dbReference type="ChEBI" id="CHEBI:33019"/>
        <dbReference type="ChEBI" id="CHEBI:61560"/>
        <dbReference type="ChEBI" id="CHEBI:173112"/>
        <dbReference type="EC" id="2.7.7.7"/>
    </reaction>
</comment>
<accession>A0AA36NIF9</accession>